<reference evidence="1 2" key="1">
    <citation type="submission" date="2014-07" db="EMBL/GenBank/DDBJ databases">
        <authorList>
            <person name="Wibberg Daniel"/>
        </authorList>
    </citation>
    <scope>NUCLEOTIDE SEQUENCE [LARGE SCALE GENOMIC DNA]</scope>
</reference>
<dbReference type="AlphaFoldDB" id="A0A090IUL1"/>
<evidence type="ECO:0000313" key="2">
    <source>
        <dbReference type="Proteomes" id="UP000040576"/>
    </source>
</evidence>
<evidence type="ECO:0000313" key="1">
    <source>
        <dbReference type="EMBL" id="CEE00133.1"/>
    </source>
</evidence>
<dbReference type="EMBL" id="CCRF01000010">
    <property type="protein sequence ID" value="CEE00133.1"/>
    <property type="molecule type" value="Genomic_DNA"/>
</dbReference>
<organism evidence="1 2">
    <name type="scientific">Caldibacillus thermoamylovorans</name>
    <dbReference type="NCBI Taxonomy" id="35841"/>
    <lineage>
        <taxon>Bacteria</taxon>
        <taxon>Bacillati</taxon>
        <taxon>Bacillota</taxon>
        <taxon>Bacilli</taxon>
        <taxon>Bacillales</taxon>
        <taxon>Bacillaceae</taxon>
        <taxon>Caldibacillus</taxon>
    </lineage>
</organism>
<dbReference type="Proteomes" id="UP000040576">
    <property type="component" value="Unassembled WGS sequence"/>
</dbReference>
<protein>
    <submittedName>
        <fullName evidence="1">Uncharacterized protein</fullName>
    </submittedName>
</protein>
<dbReference type="RefSeq" id="WP_156103135.1">
    <property type="nucleotide sequence ID" value="NZ_CCRF01000010.1"/>
</dbReference>
<accession>A0A090IUL1</accession>
<sequence length="236" mass="28471">MATKPVLVVFFWLETHFFGDETRSRRLFLAGNSFFWRRDPLSSAFFGWKLTFLATKPVLVVFFWLETHFFGDETRSRRLFEPGNTHFWRRNPFSSSFFGWKLTFLATRPVLVVFLSREIHFFGDETRSRRLFLAGNSFFWRRDPLSSAFFGWKLTFLATKPVLVVFFWLETHFFGDETRSRRLFLARNSFFWRRDPFSSSFFWLETQFSGDEILSRRLFEPGNTHFWRRGSFSSSF</sequence>
<gene>
    <name evidence="1" type="ORF">BT1A1_0272</name>
</gene>
<proteinExistence type="predicted"/>
<name>A0A090IUL1_9BACI</name>
<keyword evidence="2" id="KW-1185">Reference proteome</keyword>